<accession>A0ACC0UT62</accession>
<proteinExistence type="predicted"/>
<reference evidence="1" key="1">
    <citation type="submission" date="2022-10" db="EMBL/GenBank/DDBJ databases">
        <title>Complete Genome of Trichothecium roseum strain YXFP-22015, a Plant Pathogen Isolated from Citrus.</title>
        <authorList>
            <person name="Wang Y."/>
            <person name="Zhu L."/>
        </authorList>
    </citation>
    <scope>NUCLEOTIDE SEQUENCE</scope>
    <source>
        <strain evidence="1">YXFP-22015</strain>
    </source>
</reference>
<organism evidence="1 2">
    <name type="scientific">Trichothecium roseum</name>
    <dbReference type="NCBI Taxonomy" id="47278"/>
    <lineage>
        <taxon>Eukaryota</taxon>
        <taxon>Fungi</taxon>
        <taxon>Dikarya</taxon>
        <taxon>Ascomycota</taxon>
        <taxon>Pezizomycotina</taxon>
        <taxon>Sordariomycetes</taxon>
        <taxon>Hypocreomycetidae</taxon>
        <taxon>Hypocreales</taxon>
        <taxon>Hypocreales incertae sedis</taxon>
        <taxon>Trichothecium</taxon>
    </lineage>
</organism>
<evidence type="ECO:0000313" key="2">
    <source>
        <dbReference type="Proteomes" id="UP001163324"/>
    </source>
</evidence>
<keyword evidence="2" id="KW-1185">Reference proteome</keyword>
<dbReference type="EMBL" id="CM047947">
    <property type="protein sequence ID" value="KAI9897303.1"/>
    <property type="molecule type" value="Genomic_DNA"/>
</dbReference>
<name>A0ACC0UT62_9HYPO</name>
<dbReference type="Proteomes" id="UP001163324">
    <property type="component" value="Chromosome 8"/>
</dbReference>
<protein>
    <submittedName>
        <fullName evidence="1">Uncharacterized protein</fullName>
    </submittedName>
</protein>
<gene>
    <name evidence="1" type="ORF">N3K66_008325</name>
</gene>
<comment type="caution">
    <text evidence="1">The sequence shown here is derived from an EMBL/GenBank/DDBJ whole genome shotgun (WGS) entry which is preliminary data.</text>
</comment>
<sequence length="295" mass="31008">MDPSSEPAKMRTRACITTPDGINWYYEQQRGTGPHHIVLVPDAVGDCHVFDEALPLIARDGGGDGDGGSFTVTTFDNPGFSRSVPAPADACTSITAPKQAAQIVGLLDALGIRTATFWGSSSGGAVAVALSQMFPSRARSVMAHEAPTGGGGGGGSKFFQALLDEPDDAVVADKLSAGLKRMYPSEMEKWEAKGAEFQDRLRANYPRWVRGYTASFGPSVPSLEAAGGPDGGGSRGVPLDWSVGAATQVRMILDGVVAVVKAGVPVHLLPGLHFPFTTDPEAFAEYVVERARQYL</sequence>
<evidence type="ECO:0000313" key="1">
    <source>
        <dbReference type="EMBL" id="KAI9897303.1"/>
    </source>
</evidence>